<sequence length="58" mass="6943">MDLLEKECLKCDKNFQQDDIWNYYHLSDKMPAQGWKIHISSQIKDAVDILRLCINYPN</sequence>
<evidence type="ECO:0000313" key="3">
    <source>
        <dbReference type="EMBL" id="VSJ51344.1"/>
    </source>
</evidence>
<keyword evidence="3" id="KW-0723">Serine/threonine-protein kinase</keyword>
<keyword evidence="3" id="KW-0808">Transferase</keyword>
<evidence type="ECO:0000313" key="2">
    <source>
        <dbReference type="EMBL" id="CJA58694.1"/>
    </source>
</evidence>
<protein>
    <submittedName>
        <fullName evidence="3">Serine/threonine protein kinase</fullName>
        <ecNumber evidence="3">2.7.11.1</ecNumber>
    </submittedName>
</protein>
<dbReference type="Pfam" id="PF25816">
    <property type="entry name" value="RamC_N"/>
    <property type="match status" value="1"/>
</dbReference>
<evidence type="ECO:0000259" key="1">
    <source>
        <dbReference type="Pfam" id="PF25816"/>
    </source>
</evidence>
<dbReference type="EMBL" id="CKTV01000046">
    <property type="protein sequence ID" value="CJA58694.1"/>
    <property type="molecule type" value="Genomic_DNA"/>
</dbReference>
<keyword evidence="3" id="KW-0418">Kinase</keyword>
<dbReference type="Proteomes" id="UP000314170">
    <property type="component" value="Unassembled WGS sequence"/>
</dbReference>
<dbReference type="EMBL" id="CABBZR010000002">
    <property type="protein sequence ID" value="VSJ51344.1"/>
    <property type="molecule type" value="Genomic_DNA"/>
</dbReference>
<proteinExistence type="predicted"/>
<organism evidence="3 5">
    <name type="scientific">Streptococcus pneumoniae</name>
    <dbReference type="NCBI Taxonomy" id="1313"/>
    <lineage>
        <taxon>Bacteria</taxon>
        <taxon>Bacillati</taxon>
        <taxon>Bacillota</taxon>
        <taxon>Bacilli</taxon>
        <taxon>Lactobacillales</taxon>
        <taxon>Streptococcaceae</taxon>
        <taxon>Streptococcus</taxon>
    </lineage>
</organism>
<dbReference type="GO" id="GO:0004674">
    <property type="term" value="F:protein serine/threonine kinase activity"/>
    <property type="evidence" value="ECO:0007669"/>
    <property type="project" value="UniProtKB-KW"/>
</dbReference>
<name>A0A0U0QE13_STREE</name>
<dbReference type="AlphaFoldDB" id="A0A0U0QE13"/>
<evidence type="ECO:0000313" key="5">
    <source>
        <dbReference type="Proteomes" id="UP000314170"/>
    </source>
</evidence>
<dbReference type="RefSeq" id="WP_000364828.1">
    <property type="nucleotide sequence ID" value="NZ_AP018391.1"/>
</dbReference>
<reference evidence="2 4" key="1">
    <citation type="submission" date="2015-03" db="EMBL/GenBank/DDBJ databases">
        <authorList>
            <consortium name="Pathogen Informatics"/>
            <person name="Murphy D."/>
        </authorList>
    </citation>
    <scope>NUCLEOTIDE SEQUENCE [LARGE SCALE GENOMIC DNA]</scope>
    <source>
        <strain evidence="2 4">SMRU1873</strain>
    </source>
</reference>
<dbReference type="InterPro" id="IPR057929">
    <property type="entry name" value="RamC_N"/>
</dbReference>
<accession>A0A0U0QE13</accession>
<gene>
    <name evidence="2" type="ORF">ERS021383_01998</name>
    <name evidence="3" type="ORF">SAMEA104154639_00696</name>
</gene>
<dbReference type="EC" id="2.7.11.1" evidence="3"/>
<evidence type="ECO:0000313" key="4">
    <source>
        <dbReference type="Proteomes" id="UP000043005"/>
    </source>
</evidence>
<reference evidence="3 5" key="2">
    <citation type="submission" date="2019-04" db="EMBL/GenBank/DDBJ databases">
        <authorList>
            <consortium name="Pathogen Informatics"/>
        </authorList>
    </citation>
    <scope>NUCLEOTIDE SEQUENCE [LARGE SCALE GENOMIC DNA]</scope>
    <source>
        <strain evidence="3 5">GPSC38</strain>
    </source>
</reference>
<feature type="domain" description="RamC N-terminal" evidence="1">
    <location>
        <begin position="15"/>
        <end position="56"/>
    </location>
</feature>
<dbReference type="Proteomes" id="UP000043005">
    <property type="component" value="Unassembled WGS sequence"/>
</dbReference>